<dbReference type="PANTHER" id="PTHR33248">
    <property type="entry name" value="ZINC ION-BINDING PROTEIN"/>
    <property type="match status" value="1"/>
</dbReference>
<feature type="compositionally biased region" description="Low complexity" evidence="5">
    <location>
        <begin position="195"/>
        <end position="207"/>
    </location>
</feature>
<feature type="region of interest" description="Disordered" evidence="5">
    <location>
        <begin position="1"/>
        <end position="25"/>
    </location>
</feature>
<dbReference type="Proteomes" id="UP000816034">
    <property type="component" value="Unassembled WGS sequence"/>
</dbReference>
<feature type="compositionally biased region" description="Basic and acidic residues" evidence="5">
    <location>
        <begin position="880"/>
        <end position="891"/>
    </location>
</feature>
<evidence type="ECO:0000313" key="8">
    <source>
        <dbReference type="EMBL" id="KAG2389333.1"/>
    </source>
</evidence>
<evidence type="ECO:0000256" key="3">
    <source>
        <dbReference type="ARBA" id="ARBA00022833"/>
    </source>
</evidence>
<feature type="compositionally biased region" description="Basic residues" evidence="5">
    <location>
        <begin position="944"/>
        <end position="953"/>
    </location>
</feature>
<feature type="compositionally biased region" description="Pro residues" evidence="5">
    <location>
        <begin position="1"/>
        <end position="12"/>
    </location>
</feature>
<evidence type="ECO:0000259" key="6">
    <source>
        <dbReference type="PROSITE" id="PS50181"/>
    </source>
</evidence>
<dbReference type="PROSITE" id="PS50181">
    <property type="entry name" value="FBOX"/>
    <property type="match status" value="1"/>
</dbReference>
<keyword evidence="2 4" id="KW-0863">Zinc-finger</keyword>
<evidence type="ECO:0000313" key="9">
    <source>
        <dbReference type="Proteomes" id="UP000816034"/>
    </source>
</evidence>
<keyword evidence="3" id="KW-0862">Zinc</keyword>
<evidence type="ECO:0000256" key="2">
    <source>
        <dbReference type="ARBA" id="ARBA00022771"/>
    </source>
</evidence>
<keyword evidence="1" id="KW-0479">Metal-binding</keyword>
<feature type="domain" description="F-box" evidence="6">
    <location>
        <begin position="329"/>
        <end position="378"/>
    </location>
</feature>
<dbReference type="InterPro" id="IPR010666">
    <property type="entry name" value="Znf_GRF"/>
</dbReference>
<evidence type="ECO:0000256" key="1">
    <source>
        <dbReference type="ARBA" id="ARBA00022723"/>
    </source>
</evidence>
<dbReference type="PROSITE" id="PS51999">
    <property type="entry name" value="ZF_GRF"/>
    <property type="match status" value="3"/>
</dbReference>
<comment type="caution">
    <text evidence="8">The sequence shown here is derived from an EMBL/GenBank/DDBJ whole genome shotgun (WGS) entry which is preliminary data.</text>
</comment>
<feature type="compositionally biased region" description="Acidic residues" evidence="5">
    <location>
        <begin position="892"/>
        <end position="939"/>
    </location>
</feature>
<proteinExistence type="predicted"/>
<dbReference type="EMBL" id="PYSW02000007">
    <property type="protein sequence ID" value="KAG2389333.1"/>
    <property type="molecule type" value="Genomic_DNA"/>
</dbReference>
<dbReference type="GeneID" id="68106346"/>
<sequence length="953" mass="109411">MQQPLPSSPPPASTRSSLPPNCKCSPPRPSVLLTVFKQGPNKGRRFYSCSERFCKFFQWADEDRGPKLNQSSPQQRTSPVIARSVSTLNYPNEGLLISQNLQQPIASSSSSASTTNLSHQSNTTTMNATNLQIPTCRKHSNIPCRLLQVVKEGPNKGKLFWACGMSFQNERCNHFGWFEGNVELYKHLVPKYSTPPSASSSSSLNSSNDEKSTMATVDDEEPAGCSNIVTPNTNNLQIPTCQQHANTPCRLLRVVKEGPNKGKLFWCCGVSAQHERCKYFAWFEGDEDLYKHLVTNTHSSSINNASSSFFDSMKIAEGPIVMSEANQNNLWVAGIPIEIFREIFKYLNVLPDLVIVQRVCQEWNRMSNILINSDYKQLELHFGFLKDNIPPYSWWCSIFSKFLHATRIVFCNMAITNELMRLIEFMPNLTTLVFYNCSTKLSMHQIETAHDEQPKEKQSKKRYKFWHDYYHYGGNQYNDNTFAKKRVQEYKKTLEFRGVVTQMMFSKMSEETDVIIPVGLKYINTIPFNREVATHYKQFVENVSSRITGFNSKQKLANLQHIICLPKCFTKSSFNCGMNFSWVNEDRKVYYKCLTGLCDGTIEDFYEKSNFWDTDVTIQSSQGLDRWPFKQLLVNDRAISLIYIDWFKWGTGKLQIYNGIDCDGKTVVDSAHVTSKNSVCLLNQFNLWDQLEPESIPLEKIDVVKCALLKGILNISETYANTYRVNVLQYFLKSIALYFKKAELADEKALRQVCANQSQIGKSVNLIIFLHEKSLITEALKDSCHVYARKIDEYWTDSIFIDHDGEGSNFNSPAKLAGFGEVPVFPFSWITLLEEGEFDVVNAMSEDDDEQVHEDAKGDEMEDEHFVTLCFKNRPKIDSFERGDRSPIERDDYYDDEEMDSTYEESDEDLSYNSDDGEESEEEEEEYSGEEYVSSEDEEQPKVRPQRKKKKTN</sequence>
<protein>
    <recommendedName>
        <fullName evidence="10">F-box domain-containing protein</fullName>
    </recommendedName>
</protein>
<organism evidence="8 9">
    <name type="scientific">Naegleria lovaniensis</name>
    <name type="common">Amoeba</name>
    <dbReference type="NCBI Taxonomy" id="51637"/>
    <lineage>
        <taxon>Eukaryota</taxon>
        <taxon>Discoba</taxon>
        <taxon>Heterolobosea</taxon>
        <taxon>Tetramitia</taxon>
        <taxon>Eutetramitia</taxon>
        <taxon>Vahlkampfiidae</taxon>
        <taxon>Naegleria</taxon>
    </lineage>
</organism>
<evidence type="ECO:0000259" key="7">
    <source>
        <dbReference type="PROSITE" id="PS51999"/>
    </source>
</evidence>
<feature type="region of interest" description="Disordered" evidence="5">
    <location>
        <begin position="195"/>
        <end position="228"/>
    </location>
</feature>
<dbReference type="AlphaFoldDB" id="A0AA88KPD7"/>
<accession>A0AA88KPD7</accession>
<dbReference type="RefSeq" id="XP_044553325.1">
    <property type="nucleotide sequence ID" value="XM_044689819.1"/>
</dbReference>
<dbReference type="GO" id="GO:0008270">
    <property type="term" value="F:zinc ion binding"/>
    <property type="evidence" value="ECO:0007669"/>
    <property type="project" value="UniProtKB-KW"/>
</dbReference>
<gene>
    <name evidence="8" type="ORF">C9374_013893</name>
</gene>
<dbReference type="InterPro" id="IPR001810">
    <property type="entry name" value="F-box_dom"/>
</dbReference>
<feature type="domain" description="GRF-type" evidence="7">
    <location>
        <begin position="22"/>
        <end position="63"/>
    </location>
</feature>
<dbReference type="Gene3D" id="3.80.10.10">
    <property type="entry name" value="Ribonuclease Inhibitor"/>
    <property type="match status" value="1"/>
</dbReference>
<feature type="region of interest" description="Disordered" evidence="5">
    <location>
        <begin position="880"/>
        <end position="953"/>
    </location>
</feature>
<keyword evidence="9" id="KW-1185">Reference proteome</keyword>
<dbReference type="InterPro" id="IPR036047">
    <property type="entry name" value="F-box-like_dom_sf"/>
</dbReference>
<name>A0AA88KPD7_NAELO</name>
<dbReference type="SUPFAM" id="SSF81383">
    <property type="entry name" value="F-box domain"/>
    <property type="match status" value="1"/>
</dbReference>
<dbReference type="Pfam" id="PF06839">
    <property type="entry name" value="Zn_ribbon_GRF"/>
    <property type="match status" value="3"/>
</dbReference>
<evidence type="ECO:0000256" key="5">
    <source>
        <dbReference type="SAM" id="MobiDB-lite"/>
    </source>
</evidence>
<feature type="domain" description="GRF-type" evidence="7">
    <location>
        <begin position="136"/>
        <end position="181"/>
    </location>
</feature>
<reference evidence="8 9" key="1">
    <citation type="journal article" date="2018" name="BMC Genomics">
        <title>The genome of Naegleria lovaniensis, the basis for a comparative approach to unravel pathogenicity factors of the human pathogenic amoeba N. fowleri.</title>
        <authorList>
            <person name="Liechti N."/>
            <person name="Schurch N."/>
            <person name="Bruggmann R."/>
            <person name="Wittwer M."/>
        </authorList>
    </citation>
    <scope>NUCLEOTIDE SEQUENCE [LARGE SCALE GENOMIC DNA]</scope>
    <source>
        <strain evidence="8 9">ATCC 30569</strain>
    </source>
</reference>
<dbReference type="InterPro" id="IPR032675">
    <property type="entry name" value="LRR_dom_sf"/>
</dbReference>
<feature type="domain" description="GRF-type" evidence="7">
    <location>
        <begin position="241"/>
        <end position="286"/>
    </location>
</feature>
<evidence type="ECO:0008006" key="10">
    <source>
        <dbReference type="Google" id="ProtNLM"/>
    </source>
</evidence>
<evidence type="ECO:0000256" key="4">
    <source>
        <dbReference type="PROSITE-ProRule" id="PRU01343"/>
    </source>
</evidence>